<dbReference type="PANTHER" id="PTHR43798:SF33">
    <property type="entry name" value="HYDROLASE, PUTATIVE (AFU_ORTHOLOGUE AFUA_2G14860)-RELATED"/>
    <property type="match status" value="1"/>
</dbReference>
<comment type="caution">
    <text evidence="4">The sequence shown here is derived from an EMBL/GenBank/DDBJ whole genome shotgun (WGS) entry which is preliminary data.</text>
</comment>
<dbReference type="PANTHER" id="PTHR43798">
    <property type="entry name" value="MONOACYLGLYCEROL LIPASE"/>
    <property type="match status" value="1"/>
</dbReference>
<dbReference type="GO" id="GO:0006508">
    <property type="term" value="P:proteolysis"/>
    <property type="evidence" value="ECO:0007669"/>
    <property type="project" value="InterPro"/>
</dbReference>
<dbReference type="EMBL" id="JABAIL010000014">
    <property type="protein sequence ID" value="NLR94696.1"/>
    <property type="molecule type" value="Genomic_DNA"/>
</dbReference>
<keyword evidence="1 4" id="KW-0378">Hydrolase</keyword>
<organism evidence="4 5">
    <name type="scientific">Flammeovirga agarivorans</name>
    <dbReference type="NCBI Taxonomy" id="2726742"/>
    <lineage>
        <taxon>Bacteria</taxon>
        <taxon>Pseudomonadati</taxon>
        <taxon>Bacteroidota</taxon>
        <taxon>Cytophagia</taxon>
        <taxon>Cytophagales</taxon>
        <taxon>Flammeovirgaceae</taxon>
        <taxon>Flammeovirga</taxon>
    </lineage>
</organism>
<dbReference type="Proteomes" id="UP000585050">
    <property type="component" value="Unassembled WGS sequence"/>
</dbReference>
<dbReference type="InterPro" id="IPR029058">
    <property type="entry name" value="AB_hydrolase_fold"/>
</dbReference>
<dbReference type="InterPro" id="IPR050266">
    <property type="entry name" value="AB_hydrolase_sf"/>
</dbReference>
<evidence type="ECO:0000259" key="3">
    <source>
        <dbReference type="Pfam" id="PF12146"/>
    </source>
</evidence>
<dbReference type="InterPro" id="IPR002410">
    <property type="entry name" value="Peptidase_S33"/>
</dbReference>
<evidence type="ECO:0000256" key="2">
    <source>
        <dbReference type="SAM" id="SignalP"/>
    </source>
</evidence>
<feature type="chain" id="PRO_5031535800" evidence="2">
    <location>
        <begin position="21"/>
        <end position="344"/>
    </location>
</feature>
<reference evidence="4 5" key="1">
    <citation type="submission" date="2020-04" db="EMBL/GenBank/DDBJ databases">
        <title>Flammeovirga sp. SR4, a novel species isolated from seawater.</title>
        <authorList>
            <person name="Wang X."/>
        </authorList>
    </citation>
    <scope>NUCLEOTIDE SEQUENCE [LARGE SCALE GENOMIC DNA]</scope>
    <source>
        <strain evidence="4 5">SR4</strain>
    </source>
</reference>
<gene>
    <name evidence="4" type="ORF">HGP29_26055</name>
</gene>
<keyword evidence="5" id="KW-1185">Reference proteome</keyword>
<dbReference type="RefSeq" id="WP_168885405.1">
    <property type="nucleotide sequence ID" value="NZ_JABAIL010000014.1"/>
</dbReference>
<dbReference type="GO" id="GO:0008233">
    <property type="term" value="F:peptidase activity"/>
    <property type="evidence" value="ECO:0007669"/>
    <property type="project" value="InterPro"/>
</dbReference>
<feature type="domain" description="Serine aminopeptidase S33" evidence="3">
    <location>
        <begin position="83"/>
        <end position="328"/>
    </location>
</feature>
<evidence type="ECO:0000313" key="5">
    <source>
        <dbReference type="Proteomes" id="UP000585050"/>
    </source>
</evidence>
<accession>A0A7X8XZ02</accession>
<dbReference type="Pfam" id="PF12146">
    <property type="entry name" value="Hydrolase_4"/>
    <property type="match status" value="1"/>
</dbReference>
<sequence>MKLYLLPLLAILIGFTSCNRNDEDAYDYKDGEFFYLENKGAVMPVWVVGNVESGIFIITNHGGPGYDSGMNFHTATESFQQLEKEYALVYWDQRMAGSSKGNPSLEDLTIEQHVEDLEKLVTLIEHKYAPKSMFMYGHSWGGGLSILYMGKDENQSKFNGWIDEDGAIQDKYEMELKREWIVPRAEAKYEATGDKKWKEVIQWWEDHPNPNESMDEPYQHVRMLEGYIYDKETSDALHNNSVFEQRFLASYSFGWLHNQYEDFNFMAHYDFMPRAKNITIPTLLIWGKEDGAVPVAVSDTVYSLVNTPIEDKFKVQLDECAHAPHWEKPYIWTDEVRAFIEEYK</sequence>
<feature type="signal peptide" evidence="2">
    <location>
        <begin position="1"/>
        <end position="20"/>
    </location>
</feature>
<dbReference type="Gene3D" id="3.40.50.1820">
    <property type="entry name" value="alpha/beta hydrolase"/>
    <property type="match status" value="1"/>
</dbReference>
<dbReference type="SUPFAM" id="SSF53474">
    <property type="entry name" value="alpha/beta-Hydrolases"/>
    <property type="match status" value="1"/>
</dbReference>
<proteinExistence type="predicted"/>
<evidence type="ECO:0000256" key="1">
    <source>
        <dbReference type="ARBA" id="ARBA00022801"/>
    </source>
</evidence>
<protein>
    <submittedName>
        <fullName evidence="4">Alpha/beta hydrolase</fullName>
    </submittedName>
</protein>
<evidence type="ECO:0000313" key="4">
    <source>
        <dbReference type="EMBL" id="NLR94696.1"/>
    </source>
</evidence>
<keyword evidence="2" id="KW-0732">Signal</keyword>
<dbReference type="PRINTS" id="PR00793">
    <property type="entry name" value="PROAMNOPTASE"/>
</dbReference>
<dbReference type="GO" id="GO:0016020">
    <property type="term" value="C:membrane"/>
    <property type="evidence" value="ECO:0007669"/>
    <property type="project" value="TreeGrafter"/>
</dbReference>
<dbReference type="PROSITE" id="PS51257">
    <property type="entry name" value="PROKAR_LIPOPROTEIN"/>
    <property type="match status" value="1"/>
</dbReference>
<dbReference type="InterPro" id="IPR022742">
    <property type="entry name" value="Hydrolase_4"/>
</dbReference>
<dbReference type="AlphaFoldDB" id="A0A7X8XZ02"/>
<name>A0A7X8XZ02_9BACT</name>